<dbReference type="EMBL" id="KB445561">
    <property type="protein sequence ID" value="EMC92863.1"/>
    <property type="molecule type" value="Genomic_DNA"/>
</dbReference>
<dbReference type="PANTHER" id="PTHR15665">
    <property type="entry name" value="ASTEROID PROTEIN"/>
    <property type="match status" value="1"/>
</dbReference>
<dbReference type="OMA" id="VKIESIC"/>
<protein>
    <recommendedName>
        <fullName evidence="2">Asteroid domain-containing protein</fullName>
    </recommendedName>
</protein>
<gene>
    <name evidence="3" type="ORF">BAUCODRAFT_52795</name>
</gene>
<evidence type="ECO:0000259" key="2">
    <source>
        <dbReference type="Pfam" id="PF12813"/>
    </source>
</evidence>
<dbReference type="InterPro" id="IPR026832">
    <property type="entry name" value="Asteroid"/>
</dbReference>
<feature type="domain" description="Asteroid" evidence="2">
    <location>
        <begin position="118"/>
        <end position="366"/>
    </location>
</feature>
<dbReference type="OrthoDB" id="5297549at2759"/>
<dbReference type="PANTHER" id="PTHR15665:SF1">
    <property type="entry name" value="PROTEIN ASTEROID HOMOLOG 1"/>
    <property type="match status" value="1"/>
</dbReference>
<evidence type="ECO:0000313" key="3">
    <source>
        <dbReference type="EMBL" id="EMC92863.1"/>
    </source>
</evidence>
<dbReference type="eggNOG" id="ENOG502S2DC">
    <property type="taxonomic scope" value="Eukaryota"/>
</dbReference>
<dbReference type="KEGG" id="bcom:BAUCODRAFT_52795"/>
<dbReference type="Proteomes" id="UP000011761">
    <property type="component" value="Unassembled WGS sequence"/>
</dbReference>
<feature type="non-terminal residue" evidence="3">
    <location>
        <position position="1"/>
    </location>
</feature>
<name>M2MN39_BAUPA</name>
<dbReference type="AlphaFoldDB" id="M2MN39"/>
<evidence type="ECO:0000256" key="1">
    <source>
        <dbReference type="ARBA" id="ARBA00007398"/>
    </source>
</evidence>
<dbReference type="SUPFAM" id="SSF88723">
    <property type="entry name" value="PIN domain-like"/>
    <property type="match status" value="1"/>
</dbReference>
<dbReference type="InterPro" id="IPR029060">
    <property type="entry name" value="PIN-like_dom_sf"/>
</dbReference>
<feature type="non-terminal residue" evidence="3">
    <location>
        <position position="456"/>
    </location>
</feature>
<keyword evidence="4" id="KW-1185">Reference proteome</keyword>
<dbReference type="STRING" id="717646.M2MN39"/>
<dbReference type="InterPro" id="IPR039436">
    <property type="entry name" value="Asteroid_dom"/>
</dbReference>
<reference evidence="3 4" key="1">
    <citation type="journal article" date="2012" name="PLoS Pathog.">
        <title>Diverse lifestyles and strategies of plant pathogenesis encoded in the genomes of eighteen Dothideomycetes fungi.</title>
        <authorList>
            <person name="Ohm R.A."/>
            <person name="Feau N."/>
            <person name="Henrissat B."/>
            <person name="Schoch C.L."/>
            <person name="Horwitz B.A."/>
            <person name="Barry K.W."/>
            <person name="Condon B.J."/>
            <person name="Copeland A.C."/>
            <person name="Dhillon B."/>
            <person name="Glaser F."/>
            <person name="Hesse C.N."/>
            <person name="Kosti I."/>
            <person name="LaButti K."/>
            <person name="Lindquist E.A."/>
            <person name="Lucas S."/>
            <person name="Salamov A.A."/>
            <person name="Bradshaw R.E."/>
            <person name="Ciuffetti L."/>
            <person name="Hamelin R.C."/>
            <person name="Kema G.H.J."/>
            <person name="Lawrence C."/>
            <person name="Scott J.A."/>
            <person name="Spatafora J.W."/>
            <person name="Turgeon B.G."/>
            <person name="de Wit P.J.G.M."/>
            <person name="Zhong S."/>
            <person name="Goodwin S.B."/>
            <person name="Grigoriev I.V."/>
        </authorList>
    </citation>
    <scope>NUCLEOTIDE SEQUENCE [LARGE SCALE GENOMIC DNA]</scope>
    <source>
        <strain evidence="3 4">UAMH 10762</strain>
    </source>
</reference>
<dbReference type="RefSeq" id="XP_007679904.1">
    <property type="nucleotide sequence ID" value="XM_007681714.1"/>
</dbReference>
<evidence type="ECO:0000313" key="4">
    <source>
        <dbReference type="Proteomes" id="UP000011761"/>
    </source>
</evidence>
<dbReference type="Gene3D" id="3.40.50.1010">
    <property type="entry name" value="5'-nuclease"/>
    <property type="match status" value="1"/>
</dbReference>
<dbReference type="HOGENOM" id="CLU_016461_1_0_1"/>
<proteinExistence type="inferred from homology"/>
<dbReference type="Pfam" id="PF12813">
    <property type="entry name" value="XPG_I_2"/>
    <property type="match status" value="1"/>
</dbReference>
<accession>M2MN39</accession>
<dbReference type="GeneID" id="19115196"/>
<organism evidence="3 4">
    <name type="scientific">Baudoinia panamericana (strain UAMH 10762)</name>
    <name type="common">Angels' share fungus</name>
    <name type="synonym">Baudoinia compniacensis (strain UAMH 10762)</name>
    <dbReference type="NCBI Taxonomy" id="717646"/>
    <lineage>
        <taxon>Eukaryota</taxon>
        <taxon>Fungi</taxon>
        <taxon>Dikarya</taxon>
        <taxon>Ascomycota</taxon>
        <taxon>Pezizomycotina</taxon>
        <taxon>Dothideomycetes</taxon>
        <taxon>Dothideomycetidae</taxon>
        <taxon>Mycosphaerellales</taxon>
        <taxon>Teratosphaeriaceae</taxon>
        <taxon>Baudoinia</taxon>
    </lineage>
</organism>
<sequence length="456" mass="50996">AIIDGPNFAHHIYQEVESEQRASNSTSSNTIGPLSTYADYATKAIEWMDCLEQYGVRIGAVIFDGALPAEKRTTRYNRLTAYAKNLDAYRARHEQVLLGKVGPNGAGLLHQSRQRLIPAFLVAAVQEALVSSRYSAVTYLVPGEADPFCVAAARDACEQHPAQKVAIFSNDSDLVVYPHGKSTRIVALKGLSWRSAAGQKVLLADVVWPASIAGKLHRADVTEIAFHFYLDPQCGVNKARSLVEKGRTKKDQLYRDFAKLYCLHGESETYATLLIDQRERQLLQATDARVSELICQVKDSAVEVAPPEVVMSLPFLLDDPLRATAWNIGTQVRQYAYEMLFSALGYPRVEVSEYRRSRTSIVKVPMTEWKDIPGTAPPLSLDPRSLTDVETLPVVDRWRMHVAEIMLRDMRVEGMSRPSLDALRVVLQGQQTSQWPVIHLSACYQAAYYSWRILAQ</sequence>
<comment type="similarity">
    <text evidence="1">Belongs to the asteroid family.</text>
</comment>